<proteinExistence type="predicted"/>
<dbReference type="Proteomes" id="UP000186524">
    <property type="component" value="Unassembled WGS sequence"/>
</dbReference>
<comment type="caution">
    <text evidence="2">The sequence shown here is derived from an EMBL/GenBank/DDBJ whole genome shotgun (WGS) entry which is preliminary data.</text>
</comment>
<gene>
    <name evidence="2" type="ORF">BLL40_07450</name>
</gene>
<reference evidence="2 3" key="1">
    <citation type="submission" date="2016-12" db="EMBL/GenBank/DDBJ databases">
        <title>Domibacillus sp. SAOS 44 whole genome sequencing.</title>
        <authorList>
            <person name="Verma A."/>
            <person name="Krishnamurthi S."/>
        </authorList>
    </citation>
    <scope>NUCLEOTIDE SEQUENCE [LARGE SCALE GENOMIC DNA]</scope>
    <source>
        <strain evidence="2 3">SAOS 44</strain>
    </source>
</reference>
<evidence type="ECO:0000313" key="3">
    <source>
        <dbReference type="Proteomes" id="UP000186524"/>
    </source>
</evidence>
<accession>A0A1Q5P2W2</accession>
<feature type="domain" description="Glycosyltransferase GT-D fold" evidence="1">
    <location>
        <begin position="1"/>
        <end position="42"/>
    </location>
</feature>
<dbReference type="EMBL" id="MRWQ01000006">
    <property type="protein sequence ID" value="OKL36566.1"/>
    <property type="molecule type" value="Genomic_DNA"/>
</dbReference>
<keyword evidence="3" id="KW-1185">Reference proteome</keyword>
<dbReference type="Pfam" id="PF08759">
    <property type="entry name" value="GT-D"/>
    <property type="match status" value="1"/>
</dbReference>
<dbReference type="AlphaFoldDB" id="A0A1Q5P2W2"/>
<sequence length="75" mass="8484">MAYDLSISGYQAVDIGHIDIEYEWFLQKAADKELVKNKYIGEISGGNEVGEIKDLNDENEIIAKVLLITNYGKYI</sequence>
<protein>
    <recommendedName>
        <fullName evidence="1">Glycosyltransferase GT-D fold domain-containing protein</fullName>
    </recommendedName>
</protein>
<evidence type="ECO:0000259" key="1">
    <source>
        <dbReference type="Pfam" id="PF08759"/>
    </source>
</evidence>
<organism evidence="2 3">
    <name type="scientific">Domibacillus mangrovi</name>
    <dbReference type="NCBI Taxonomy" id="1714354"/>
    <lineage>
        <taxon>Bacteria</taxon>
        <taxon>Bacillati</taxon>
        <taxon>Bacillota</taxon>
        <taxon>Bacilli</taxon>
        <taxon>Bacillales</taxon>
        <taxon>Bacillaceae</taxon>
        <taxon>Domibacillus</taxon>
    </lineage>
</organism>
<dbReference type="STRING" id="1714354.BLL40_07450"/>
<evidence type="ECO:0000313" key="2">
    <source>
        <dbReference type="EMBL" id="OKL36566.1"/>
    </source>
</evidence>
<name>A0A1Q5P2W2_9BACI</name>
<dbReference type="InterPro" id="IPR014869">
    <property type="entry name" value="GT-D"/>
</dbReference>